<comment type="caution">
    <text evidence="1">The sequence shown here is derived from an EMBL/GenBank/DDBJ whole genome shotgun (WGS) entry which is preliminary data.</text>
</comment>
<evidence type="ECO:0000313" key="1">
    <source>
        <dbReference type="EMBL" id="MPL58271.1"/>
    </source>
</evidence>
<dbReference type="Pfam" id="PF09892">
    <property type="entry name" value="DUF2119"/>
    <property type="match status" value="1"/>
</dbReference>
<evidence type="ECO:0000313" key="2">
    <source>
        <dbReference type="EMBL" id="MPL72091.1"/>
    </source>
</evidence>
<evidence type="ECO:0008006" key="3">
    <source>
        <dbReference type="Google" id="ProtNLM"/>
    </source>
</evidence>
<organism evidence="1">
    <name type="scientific">bioreactor metagenome</name>
    <dbReference type="NCBI Taxonomy" id="1076179"/>
    <lineage>
        <taxon>unclassified sequences</taxon>
        <taxon>metagenomes</taxon>
        <taxon>ecological metagenomes</taxon>
    </lineage>
</organism>
<reference evidence="1" key="1">
    <citation type="submission" date="2019-08" db="EMBL/GenBank/DDBJ databases">
        <authorList>
            <person name="Kucharzyk K."/>
            <person name="Murdoch R.W."/>
            <person name="Higgins S."/>
            <person name="Loffler F."/>
        </authorList>
    </citation>
    <scope>NUCLEOTIDE SEQUENCE</scope>
</reference>
<proteinExistence type="predicted"/>
<dbReference type="EMBL" id="VSSQ01000063">
    <property type="protein sequence ID" value="MPL72091.1"/>
    <property type="molecule type" value="Genomic_DNA"/>
</dbReference>
<dbReference type="InterPro" id="IPR019218">
    <property type="entry name" value="DUF2119"/>
</dbReference>
<dbReference type="AlphaFoldDB" id="A0A644SXB8"/>
<accession>A0A644SXB8</accession>
<gene>
    <name evidence="1" type="ORF">SDC9_03802</name>
    <name evidence="2" type="ORF">SDC9_17871</name>
</gene>
<protein>
    <recommendedName>
        <fullName evidence="3">DUF2119 domain-containing protein</fullName>
    </recommendedName>
</protein>
<sequence>MSYYRFIDKGDGPTKLFLGGVHGREGETTIDFFKSLSYSDFSIGKTFIYNFDNTKYISTIKEEYYESKLGKKIINLINKHKPDFYIELHCYNIKNHEKLISPNRRKSQGVPPLIDLENNVLISSVSPLIRKKYFKMETVCKTLEIPCFNKKFYNESYKKQYNGNEILYLNNLDKKSKLSVNTYLDIIKILAKVKNREEFQEIMINKYPKQVELAVKYAKEIFGGEFPPF</sequence>
<name>A0A644SXB8_9ZZZZ</name>
<dbReference type="EMBL" id="VSSQ01000006">
    <property type="protein sequence ID" value="MPL58271.1"/>
    <property type="molecule type" value="Genomic_DNA"/>
</dbReference>